<proteinExistence type="predicted"/>
<sequence>MASGMKRARTREMGRAWAKDRLSDLPECLLSNEILPKISFRDAIRCSLLSRSWRFLWTKMPNLNFCCQDFENQKDHSIQIIIENALFNHHAPLHSFQLRIALTDSRSHSWVGNWVHLAALKHVKRITLEISERNATTGKKKPHRLLLLQLGDSVFECESLAALKVNCCFLPKIPTNFGGFQSLKSCYWFYVPGLNDEIFLRLMELCPNLQNLGVHACLHLKNLKINAANLRYLDVGFLMPGTSLEMVSPHLTEIKLQQYHLVQGLQLLKGVSRAESVKKITLLNYGGVNQKIPNFAVLERFPHLQELTIHGQCFQEMISVDKVPEGVTLQHLNKVQIHIEPEMDEREVSLLGFLLKNYPIISMRVFLPPRCSKIIQNKLLDLKKKFPEPNISFHKIRWIPKCQKICQICDVTTSEESA</sequence>
<reference evidence="2 3" key="1">
    <citation type="journal article" date="2021" name="Nat. Plants">
        <title>The Taxus genome provides insights into paclitaxel biosynthesis.</title>
        <authorList>
            <person name="Xiong X."/>
            <person name="Gou J."/>
            <person name="Liao Q."/>
            <person name="Li Y."/>
            <person name="Zhou Q."/>
            <person name="Bi G."/>
            <person name="Li C."/>
            <person name="Du R."/>
            <person name="Wang X."/>
            <person name="Sun T."/>
            <person name="Guo L."/>
            <person name="Liang H."/>
            <person name="Lu P."/>
            <person name="Wu Y."/>
            <person name="Zhang Z."/>
            <person name="Ro D.K."/>
            <person name="Shang Y."/>
            <person name="Huang S."/>
            <person name="Yan J."/>
        </authorList>
    </citation>
    <scope>NUCLEOTIDE SEQUENCE [LARGE SCALE GENOMIC DNA]</scope>
    <source>
        <strain evidence="2">Ta-2019</strain>
    </source>
</reference>
<keyword evidence="3" id="KW-1185">Reference proteome</keyword>
<dbReference type="OMA" id="CHAINCL"/>
<accession>A0AA38G5L7</accession>
<feature type="non-terminal residue" evidence="2">
    <location>
        <position position="1"/>
    </location>
</feature>
<organism evidence="2 3">
    <name type="scientific">Taxus chinensis</name>
    <name type="common">Chinese yew</name>
    <name type="synonym">Taxus wallichiana var. chinensis</name>
    <dbReference type="NCBI Taxonomy" id="29808"/>
    <lineage>
        <taxon>Eukaryota</taxon>
        <taxon>Viridiplantae</taxon>
        <taxon>Streptophyta</taxon>
        <taxon>Embryophyta</taxon>
        <taxon>Tracheophyta</taxon>
        <taxon>Spermatophyta</taxon>
        <taxon>Pinopsida</taxon>
        <taxon>Pinidae</taxon>
        <taxon>Conifers II</taxon>
        <taxon>Cupressales</taxon>
        <taxon>Taxaceae</taxon>
        <taxon>Taxus</taxon>
    </lineage>
</organism>
<dbReference type="Proteomes" id="UP000824469">
    <property type="component" value="Unassembled WGS sequence"/>
</dbReference>
<dbReference type="PANTHER" id="PTHR31639:SF256">
    <property type="entry name" value="OS07G0242900 PROTEIN"/>
    <property type="match status" value="1"/>
</dbReference>
<dbReference type="InterPro" id="IPR055357">
    <property type="entry name" value="LRR_At1g61320_AtMIF1"/>
</dbReference>
<dbReference type="Pfam" id="PF23622">
    <property type="entry name" value="LRR_At1g61320_AtMIF1"/>
    <property type="match status" value="1"/>
</dbReference>
<dbReference type="InterPro" id="IPR036047">
    <property type="entry name" value="F-box-like_dom_sf"/>
</dbReference>
<gene>
    <name evidence="2" type="ORF">KI387_025139</name>
</gene>
<dbReference type="SUPFAM" id="SSF81383">
    <property type="entry name" value="F-box domain"/>
    <property type="match status" value="1"/>
</dbReference>
<dbReference type="SUPFAM" id="SSF52047">
    <property type="entry name" value="RNI-like"/>
    <property type="match status" value="1"/>
</dbReference>
<feature type="domain" description="At1g61320/AtMIF1 LRR" evidence="1">
    <location>
        <begin position="93"/>
        <end position="353"/>
    </location>
</feature>
<dbReference type="AlphaFoldDB" id="A0AA38G5L7"/>
<dbReference type="InterPro" id="IPR032675">
    <property type="entry name" value="LRR_dom_sf"/>
</dbReference>
<comment type="caution">
    <text evidence="2">The sequence shown here is derived from an EMBL/GenBank/DDBJ whole genome shotgun (WGS) entry which is preliminary data.</text>
</comment>
<evidence type="ECO:0000313" key="3">
    <source>
        <dbReference type="Proteomes" id="UP000824469"/>
    </source>
</evidence>
<dbReference type="EMBL" id="JAHRHJ020000005">
    <property type="protein sequence ID" value="KAH9316512.1"/>
    <property type="molecule type" value="Genomic_DNA"/>
</dbReference>
<dbReference type="PANTHER" id="PTHR31639">
    <property type="entry name" value="F-BOX PROTEIN-LIKE"/>
    <property type="match status" value="1"/>
</dbReference>
<dbReference type="Gene3D" id="3.80.10.10">
    <property type="entry name" value="Ribonuclease Inhibitor"/>
    <property type="match status" value="1"/>
</dbReference>
<evidence type="ECO:0000259" key="1">
    <source>
        <dbReference type="Pfam" id="PF23622"/>
    </source>
</evidence>
<name>A0AA38G5L7_TAXCH</name>
<protein>
    <recommendedName>
        <fullName evidence="1">At1g61320/AtMIF1 LRR domain-containing protein</fullName>
    </recommendedName>
</protein>
<evidence type="ECO:0000313" key="2">
    <source>
        <dbReference type="EMBL" id="KAH9316512.1"/>
    </source>
</evidence>